<dbReference type="EMBL" id="MVGT01000029">
    <property type="protein sequence ID" value="OVA20891.1"/>
    <property type="molecule type" value="Genomic_DNA"/>
</dbReference>
<evidence type="ECO:0000256" key="11">
    <source>
        <dbReference type="ARBA" id="ARBA00022989"/>
    </source>
</evidence>
<evidence type="ECO:0000256" key="10">
    <source>
        <dbReference type="ARBA" id="ARBA00022833"/>
    </source>
</evidence>
<dbReference type="Pfam" id="PF13639">
    <property type="entry name" value="zf-RING_2"/>
    <property type="match status" value="1"/>
</dbReference>
<evidence type="ECO:0000256" key="9">
    <source>
        <dbReference type="ARBA" id="ARBA00022786"/>
    </source>
</evidence>
<evidence type="ECO:0000256" key="8">
    <source>
        <dbReference type="ARBA" id="ARBA00022771"/>
    </source>
</evidence>
<keyword evidence="12 14" id="KW-0472">Membrane</keyword>
<evidence type="ECO:0000256" key="2">
    <source>
        <dbReference type="ARBA" id="ARBA00004167"/>
    </source>
</evidence>
<evidence type="ECO:0000256" key="12">
    <source>
        <dbReference type="ARBA" id="ARBA00023136"/>
    </source>
</evidence>
<evidence type="ECO:0000313" key="17">
    <source>
        <dbReference type="Proteomes" id="UP000195402"/>
    </source>
</evidence>
<sequence length="411" mass="45474">MAFSGRRFLFRPDGSNITSRPCYDCFPYCPPECHPPDYSDLRDLLPPLSSFLPPPPPPPPLLSDQVQHISPFVIAIVVILGSLFLVISYYAILVKYCSNWRNPRRRSPPQQENTHEDFIDENHGPVLDHPIWYIATVGLEQSIINAISVYKYKKGEGLVEGTDCSVCLSEFDEDETLRLLPKCSHAFHLPCIDTWLRSHTNCPLCRAPIVTTAVRSTSTAIVPNSNNLDVGEETRVENSEINGGLVPDRGGVGLISDSRTGIDEERELEEGRRDMNLIKEGEPSPIPNCEIRVLSDLADNHRLVENEIQPVRRSVSMDFSAVSMFCFSVGNSLPVEEEGSSAVQPVGDKNSNLAIVPKIKSFSPGIFGLMGSSSKGRLLQKGPVSMERSFSSGGKLFLSRHSQNRSSILPL</sequence>
<keyword evidence="8 13" id="KW-0863">Zinc-finger</keyword>
<comment type="catalytic activity">
    <reaction evidence="1">
        <text>S-ubiquitinyl-[E2 ubiquitin-conjugating enzyme]-L-cysteine + [acceptor protein]-L-lysine = [E2 ubiquitin-conjugating enzyme]-L-cysteine + N(6)-ubiquitinyl-[acceptor protein]-L-lysine.</text>
        <dbReference type="EC" id="2.3.2.27"/>
    </reaction>
</comment>
<keyword evidence="6 14" id="KW-0812">Transmembrane</keyword>
<keyword evidence="17" id="KW-1185">Reference proteome</keyword>
<dbReference type="AlphaFoldDB" id="A0A200RDX9"/>
<comment type="caution">
    <text evidence="16">The sequence shown here is derived from an EMBL/GenBank/DDBJ whole genome shotgun (WGS) entry which is preliminary data.</text>
</comment>
<dbReference type="SUPFAM" id="SSF57850">
    <property type="entry name" value="RING/U-box"/>
    <property type="match status" value="1"/>
</dbReference>
<dbReference type="UniPathway" id="UPA00143"/>
<dbReference type="GO" id="GO:0008270">
    <property type="term" value="F:zinc ion binding"/>
    <property type="evidence" value="ECO:0007669"/>
    <property type="project" value="UniProtKB-KW"/>
</dbReference>
<protein>
    <recommendedName>
        <fullName evidence="4">RING-type E3 ubiquitin transferase</fullName>
        <ecNumber evidence="4">2.3.2.27</ecNumber>
    </recommendedName>
</protein>
<dbReference type="OrthoDB" id="9984778at2759"/>
<evidence type="ECO:0000256" key="5">
    <source>
        <dbReference type="ARBA" id="ARBA00022679"/>
    </source>
</evidence>
<keyword evidence="7" id="KW-0479">Metal-binding</keyword>
<dbReference type="PANTHER" id="PTHR46913">
    <property type="entry name" value="RING-H2 FINGER PROTEIN ATL16"/>
    <property type="match status" value="1"/>
</dbReference>
<evidence type="ECO:0000256" key="3">
    <source>
        <dbReference type="ARBA" id="ARBA00004906"/>
    </source>
</evidence>
<feature type="transmembrane region" description="Helical" evidence="14">
    <location>
        <begin position="69"/>
        <end position="96"/>
    </location>
</feature>
<dbReference type="GO" id="GO:0016020">
    <property type="term" value="C:membrane"/>
    <property type="evidence" value="ECO:0007669"/>
    <property type="project" value="UniProtKB-SubCell"/>
</dbReference>
<dbReference type="PROSITE" id="PS50089">
    <property type="entry name" value="ZF_RING_2"/>
    <property type="match status" value="1"/>
</dbReference>
<evidence type="ECO:0000256" key="1">
    <source>
        <dbReference type="ARBA" id="ARBA00000900"/>
    </source>
</evidence>
<dbReference type="EC" id="2.3.2.27" evidence="4"/>
<dbReference type="PANTHER" id="PTHR46913:SF19">
    <property type="entry name" value="RING-TYPE E3 UBIQUITIN TRANSFERASE"/>
    <property type="match status" value="1"/>
</dbReference>
<dbReference type="InterPro" id="IPR001841">
    <property type="entry name" value="Znf_RING"/>
</dbReference>
<evidence type="ECO:0000256" key="4">
    <source>
        <dbReference type="ARBA" id="ARBA00012483"/>
    </source>
</evidence>
<dbReference type="Proteomes" id="UP000195402">
    <property type="component" value="Unassembled WGS sequence"/>
</dbReference>
<dbReference type="FunFam" id="3.30.40.10:FF:000233">
    <property type="entry name" value="RING-H2 finger protein ATL54"/>
    <property type="match status" value="1"/>
</dbReference>
<keyword evidence="11 14" id="KW-1133">Transmembrane helix</keyword>
<keyword evidence="5" id="KW-0808">Transferase</keyword>
<organism evidence="16 17">
    <name type="scientific">Macleaya cordata</name>
    <name type="common">Five-seeded plume-poppy</name>
    <name type="synonym">Bocconia cordata</name>
    <dbReference type="NCBI Taxonomy" id="56857"/>
    <lineage>
        <taxon>Eukaryota</taxon>
        <taxon>Viridiplantae</taxon>
        <taxon>Streptophyta</taxon>
        <taxon>Embryophyta</taxon>
        <taxon>Tracheophyta</taxon>
        <taxon>Spermatophyta</taxon>
        <taxon>Magnoliopsida</taxon>
        <taxon>Ranunculales</taxon>
        <taxon>Papaveraceae</taxon>
        <taxon>Papaveroideae</taxon>
        <taxon>Macleaya</taxon>
    </lineage>
</organism>
<dbReference type="SMART" id="SM01197">
    <property type="entry name" value="FANCL_C"/>
    <property type="match status" value="1"/>
</dbReference>
<dbReference type="Gene3D" id="3.30.40.10">
    <property type="entry name" value="Zinc/RING finger domain, C3HC4 (zinc finger)"/>
    <property type="match status" value="1"/>
</dbReference>
<feature type="domain" description="RING-type" evidence="15">
    <location>
        <begin position="164"/>
        <end position="206"/>
    </location>
</feature>
<dbReference type="GO" id="GO:0061630">
    <property type="term" value="F:ubiquitin protein ligase activity"/>
    <property type="evidence" value="ECO:0007669"/>
    <property type="project" value="UniProtKB-EC"/>
</dbReference>
<keyword evidence="9" id="KW-0833">Ubl conjugation pathway</keyword>
<name>A0A200RDX9_MACCD</name>
<dbReference type="STRING" id="56857.A0A200RDX9"/>
<dbReference type="CDD" id="cd16461">
    <property type="entry name" value="RING-H2_EL5-like"/>
    <property type="match status" value="1"/>
</dbReference>
<keyword evidence="10" id="KW-0862">Zinc</keyword>
<dbReference type="GO" id="GO:0016567">
    <property type="term" value="P:protein ubiquitination"/>
    <property type="evidence" value="ECO:0007669"/>
    <property type="project" value="UniProtKB-UniPathway"/>
</dbReference>
<reference evidence="16 17" key="1">
    <citation type="journal article" date="2017" name="Mol. Plant">
        <title>The Genome of Medicinal Plant Macleaya cordata Provides New Insights into Benzylisoquinoline Alkaloids Metabolism.</title>
        <authorList>
            <person name="Liu X."/>
            <person name="Liu Y."/>
            <person name="Huang P."/>
            <person name="Ma Y."/>
            <person name="Qing Z."/>
            <person name="Tang Q."/>
            <person name="Cao H."/>
            <person name="Cheng P."/>
            <person name="Zheng Y."/>
            <person name="Yuan Z."/>
            <person name="Zhou Y."/>
            <person name="Liu J."/>
            <person name="Tang Z."/>
            <person name="Zhuo Y."/>
            <person name="Zhang Y."/>
            <person name="Yu L."/>
            <person name="Huang J."/>
            <person name="Yang P."/>
            <person name="Peng Q."/>
            <person name="Zhang J."/>
            <person name="Jiang W."/>
            <person name="Zhang Z."/>
            <person name="Lin K."/>
            <person name="Ro D.K."/>
            <person name="Chen X."/>
            <person name="Xiong X."/>
            <person name="Shang Y."/>
            <person name="Huang S."/>
            <person name="Zeng J."/>
        </authorList>
    </citation>
    <scope>NUCLEOTIDE SEQUENCE [LARGE SCALE GENOMIC DNA]</scope>
    <source>
        <strain evidence="17">cv. BLH2017</strain>
        <tissue evidence="16">Root</tissue>
    </source>
</reference>
<dbReference type="InParanoid" id="A0A200RDX9"/>
<evidence type="ECO:0000256" key="6">
    <source>
        <dbReference type="ARBA" id="ARBA00022692"/>
    </source>
</evidence>
<dbReference type="OMA" id="GSACKFQ"/>
<comment type="subcellular location">
    <subcellularLocation>
        <location evidence="2">Membrane</location>
        <topology evidence="2">Single-pass membrane protein</topology>
    </subcellularLocation>
</comment>
<evidence type="ECO:0000256" key="14">
    <source>
        <dbReference type="SAM" id="Phobius"/>
    </source>
</evidence>
<evidence type="ECO:0000259" key="15">
    <source>
        <dbReference type="PROSITE" id="PS50089"/>
    </source>
</evidence>
<evidence type="ECO:0000256" key="7">
    <source>
        <dbReference type="ARBA" id="ARBA00022723"/>
    </source>
</evidence>
<dbReference type="InterPro" id="IPR013083">
    <property type="entry name" value="Znf_RING/FYVE/PHD"/>
</dbReference>
<accession>A0A200RDX9</accession>
<comment type="pathway">
    <text evidence="3">Protein modification; protein ubiquitination.</text>
</comment>
<evidence type="ECO:0000256" key="13">
    <source>
        <dbReference type="PROSITE-ProRule" id="PRU00175"/>
    </source>
</evidence>
<proteinExistence type="predicted"/>
<dbReference type="InterPro" id="IPR044600">
    <property type="entry name" value="ATL1/ATL16-like"/>
</dbReference>
<gene>
    <name evidence="16" type="ORF">BVC80_8905g11</name>
</gene>
<dbReference type="SMART" id="SM00184">
    <property type="entry name" value="RING"/>
    <property type="match status" value="1"/>
</dbReference>
<evidence type="ECO:0000313" key="16">
    <source>
        <dbReference type="EMBL" id="OVA20891.1"/>
    </source>
</evidence>